<keyword evidence="3" id="KW-0812">Transmembrane</keyword>
<keyword evidence="1" id="KW-0175">Coiled coil</keyword>
<evidence type="ECO:0000256" key="1">
    <source>
        <dbReference type="SAM" id="Coils"/>
    </source>
</evidence>
<keyword evidence="3" id="KW-0472">Membrane</keyword>
<gene>
    <name evidence="4" type="ORF">IFE08_12715</name>
</gene>
<feature type="compositionally biased region" description="Low complexity" evidence="2">
    <location>
        <begin position="98"/>
        <end position="119"/>
    </location>
</feature>
<proteinExistence type="predicted"/>
<accession>A0A7S7AYK8</accession>
<feature type="region of interest" description="Disordered" evidence="2">
    <location>
        <begin position="98"/>
        <end position="131"/>
    </location>
</feature>
<evidence type="ECO:0000313" key="5">
    <source>
        <dbReference type="Proteomes" id="UP000593915"/>
    </source>
</evidence>
<dbReference type="Proteomes" id="UP000593915">
    <property type="component" value="Chromosome"/>
</dbReference>
<protein>
    <submittedName>
        <fullName evidence="4">Uncharacterized protein</fullName>
    </submittedName>
</protein>
<sequence length="202" mass="23237">MMLGIAISLFIFNIFFLIIFYLKLQKRFSGKTEIENAEKQVYKLISDITFHTEQSITILEDKLNETNSIIAELNKRILLAKNEEEKRKQAEEILKNIISPQNSNSSSKTKAKKQSTSASPKRKKTEEKKEIKNLEMFPSETSEPIKIYTKQILSSPNRNVLQESSFREQIIEMARKGLSVELIAEKVPLPIGEIELIVSMNM</sequence>
<keyword evidence="3" id="KW-1133">Transmembrane helix</keyword>
<feature type="transmembrane region" description="Helical" evidence="3">
    <location>
        <begin position="6"/>
        <end position="24"/>
    </location>
</feature>
<evidence type="ECO:0000256" key="3">
    <source>
        <dbReference type="SAM" id="Phobius"/>
    </source>
</evidence>
<evidence type="ECO:0000313" key="4">
    <source>
        <dbReference type="EMBL" id="QOW62236.1"/>
    </source>
</evidence>
<name>A0A7S7AYK8_9SPIR</name>
<dbReference type="AlphaFoldDB" id="A0A7S7AYK8"/>
<evidence type="ECO:0000256" key="2">
    <source>
        <dbReference type="SAM" id="MobiDB-lite"/>
    </source>
</evidence>
<organism evidence="4 5">
    <name type="scientific">Treponema pedis</name>
    <dbReference type="NCBI Taxonomy" id="409322"/>
    <lineage>
        <taxon>Bacteria</taxon>
        <taxon>Pseudomonadati</taxon>
        <taxon>Spirochaetota</taxon>
        <taxon>Spirochaetia</taxon>
        <taxon>Spirochaetales</taxon>
        <taxon>Treponemataceae</taxon>
        <taxon>Treponema</taxon>
    </lineage>
</organism>
<reference evidence="4 5" key="1">
    <citation type="submission" date="2020-09" db="EMBL/GenBank/DDBJ databases">
        <title>Characterization of Treponema spp. from bovine digital dermatitis in Korea.</title>
        <authorList>
            <person name="Espiritu H.M."/>
            <person name="Cho Y.I."/>
            <person name="Mamuad L."/>
        </authorList>
    </citation>
    <scope>NUCLEOTIDE SEQUENCE [LARGE SCALE GENOMIC DNA]</scope>
    <source>
        <strain evidence="4 5">KS1</strain>
    </source>
</reference>
<feature type="coiled-coil region" evidence="1">
    <location>
        <begin position="56"/>
        <end position="83"/>
    </location>
</feature>
<dbReference type="EMBL" id="CP061839">
    <property type="protein sequence ID" value="QOW62236.1"/>
    <property type="molecule type" value="Genomic_DNA"/>
</dbReference>